<gene>
    <name evidence="1" type="ORF">FA95DRAFT_121550</name>
</gene>
<dbReference type="Proteomes" id="UP000814033">
    <property type="component" value="Unassembled WGS sequence"/>
</dbReference>
<name>A0ACB8RNW9_9AGAM</name>
<reference evidence="1" key="2">
    <citation type="journal article" date="2022" name="New Phytol.">
        <title>Evolutionary transition to the ectomycorrhizal habit in the genomes of a hyperdiverse lineage of mushroom-forming fungi.</title>
        <authorList>
            <person name="Looney B."/>
            <person name="Miyauchi S."/>
            <person name="Morin E."/>
            <person name="Drula E."/>
            <person name="Courty P.E."/>
            <person name="Kohler A."/>
            <person name="Kuo A."/>
            <person name="LaButti K."/>
            <person name="Pangilinan J."/>
            <person name="Lipzen A."/>
            <person name="Riley R."/>
            <person name="Andreopoulos W."/>
            <person name="He G."/>
            <person name="Johnson J."/>
            <person name="Nolan M."/>
            <person name="Tritt A."/>
            <person name="Barry K.W."/>
            <person name="Grigoriev I.V."/>
            <person name="Nagy L.G."/>
            <person name="Hibbett D."/>
            <person name="Henrissat B."/>
            <person name="Matheny P.B."/>
            <person name="Labbe J."/>
            <person name="Martin F.M."/>
        </authorList>
    </citation>
    <scope>NUCLEOTIDE SEQUENCE</scope>
    <source>
        <strain evidence="1">FP105234-sp</strain>
    </source>
</reference>
<evidence type="ECO:0000313" key="2">
    <source>
        <dbReference type="Proteomes" id="UP000814033"/>
    </source>
</evidence>
<evidence type="ECO:0000313" key="1">
    <source>
        <dbReference type="EMBL" id="KAI0045487.1"/>
    </source>
</evidence>
<keyword evidence="2" id="KW-1185">Reference proteome</keyword>
<protein>
    <submittedName>
        <fullName evidence="1">Uncharacterized protein</fullName>
    </submittedName>
</protein>
<proteinExistence type="predicted"/>
<organism evidence="1 2">
    <name type="scientific">Auriscalpium vulgare</name>
    <dbReference type="NCBI Taxonomy" id="40419"/>
    <lineage>
        <taxon>Eukaryota</taxon>
        <taxon>Fungi</taxon>
        <taxon>Dikarya</taxon>
        <taxon>Basidiomycota</taxon>
        <taxon>Agaricomycotina</taxon>
        <taxon>Agaricomycetes</taxon>
        <taxon>Russulales</taxon>
        <taxon>Auriscalpiaceae</taxon>
        <taxon>Auriscalpium</taxon>
    </lineage>
</organism>
<dbReference type="EMBL" id="MU275950">
    <property type="protein sequence ID" value="KAI0045487.1"/>
    <property type="molecule type" value="Genomic_DNA"/>
</dbReference>
<sequence>MCGLLATVSRRQIAWGHCLRHAIRKRSAYAAAHGLRTSWRRSHCRPTGDSADQSCDAEDPWRDAICSRAQVCQGLPMPHKTPSPSNALLLAAAMSTAPSTIHVSTVVPILMLGIQHLSMYFLVASSAYDLTRHVLLACAAYQLTTSLCRKYACARARVTATLAAFVLVGYPVMLAGLPTERGECFKSA</sequence>
<accession>A0ACB8RNW9</accession>
<reference evidence="1" key="1">
    <citation type="submission" date="2021-02" db="EMBL/GenBank/DDBJ databases">
        <authorList>
            <consortium name="DOE Joint Genome Institute"/>
            <person name="Ahrendt S."/>
            <person name="Looney B.P."/>
            <person name="Miyauchi S."/>
            <person name="Morin E."/>
            <person name="Drula E."/>
            <person name="Courty P.E."/>
            <person name="Chicoki N."/>
            <person name="Fauchery L."/>
            <person name="Kohler A."/>
            <person name="Kuo A."/>
            <person name="Labutti K."/>
            <person name="Pangilinan J."/>
            <person name="Lipzen A."/>
            <person name="Riley R."/>
            <person name="Andreopoulos W."/>
            <person name="He G."/>
            <person name="Johnson J."/>
            <person name="Barry K.W."/>
            <person name="Grigoriev I.V."/>
            <person name="Nagy L."/>
            <person name="Hibbett D."/>
            <person name="Henrissat B."/>
            <person name="Matheny P.B."/>
            <person name="Labbe J."/>
            <person name="Martin F."/>
        </authorList>
    </citation>
    <scope>NUCLEOTIDE SEQUENCE</scope>
    <source>
        <strain evidence="1">FP105234-sp</strain>
    </source>
</reference>
<comment type="caution">
    <text evidence="1">The sequence shown here is derived from an EMBL/GenBank/DDBJ whole genome shotgun (WGS) entry which is preliminary data.</text>
</comment>